<dbReference type="EC" id="2.1.1.-" evidence="5"/>
<sequence length="286" mass="31382">MTNDIPPEIFDRRRRSAIWDRSATRRSGDNFLWQYMADELQDRLAMVSRDFADILFIGPIAGFCRQILSGRQASSVVKAHVSAAACSGTETTIEEDRLPFAPDSFDLIISAGTLDSVNDLPGALVQLRRTLRPDGLLLATLFGGGSLRALKASMMRADGDMVHAHIHPQIDLRSGADLMSRAGFALPVADQDRLDVRYRDWRTLVRDLRDSGIGNALAGARSYLGREYPARLDVAWMQLAEADGKVTESFNFLQLSGWAPSPDQPKPAPRGSGSVSLSAVLKPSRK</sequence>
<dbReference type="Gene3D" id="3.40.50.150">
    <property type="entry name" value="Vaccinia Virus protein VP39"/>
    <property type="match status" value="1"/>
</dbReference>
<dbReference type="CDD" id="cd02440">
    <property type="entry name" value="AdoMet_MTases"/>
    <property type="match status" value="1"/>
</dbReference>
<dbReference type="InterPro" id="IPR029063">
    <property type="entry name" value="SAM-dependent_MTases_sf"/>
</dbReference>
<dbReference type="RefSeq" id="WP_381422077.1">
    <property type="nucleotide sequence ID" value="NZ_JBHSDH010000013.1"/>
</dbReference>
<proteinExistence type="predicted"/>
<dbReference type="PANTHER" id="PTHR13090:SF1">
    <property type="entry name" value="ARGININE-HYDROXYLASE NDUFAF5, MITOCHONDRIAL"/>
    <property type="match status" value="1"/>
</dbReference>
<keyword evidence="1 5" id="KW-0489">Methyltransferase</keyword>
<gene>
    <name evidence="5" type="ORF">ACFOWX_05440</name>
</gene>
<evidence type="ECO:0000313" key="6">
    <source>
        <dbReference type="Proteomes" id="UP001595887"/>
    </source>
</evidence>
<accession>A0ABV8REP2</accession>
<feature type="domain" description="Methyltransferase type 11" evidence="4">
    <location>
        <begin position="92"/>
        <end position="138"/>
    </location>
</feature>
<dbReference type="PANTHER" id="PTHR13090">
    <property type="entry name" value="ARGININE-HYDROXYLASE NDUFAF5, MITOCHONDRIAL"/>
    <property type="match status" value="1"/>
</dbReference>
<dbReference type="InterPro" id="IPR050602">
    <property type="entry name" value="Malonyl-ACP_OMT"/>
</dbReference>
<dbReference type="InterPro" id="IPR013216">
    <property type="entry name" value="Methyltransf_11"/>
</dbReference>
<organism evidence="5 6">
    <name type="scientific">Sphingorhabdus arenilitoris</name>
    <dbReference type="NCBI Taxonomy" id="1490041"/>
    <lineage>
        <taxon>Bacteria</taxon>
        <taxon>Pseudomonadati</taxon>
        <taxon>Pseudomonadota</taxon>
        <taxon>Alphaproteobacteria</taxon>
        <taxon>Sphingomonadales</taxon>
        <taxon>Sphingomonadaceae</taxon>
        <taxon>Sphingorhabdus</taxon>
    </lineage>
</organism>
<keyword evidence="6" id="KW-1185">Reference proteome</keyword>
<reference evidence="6" key="1">
    <citation type="journal article" date="2019" name="Int. J. Syst. Evol. Microbiol.">
        <title>The Global Catalogue of Microorganisms (GCM) 10K type strain sequencing project: providing services to taxonomists for standard genome sequencing and annotation.</title>
        <authorList>
            <consortium name="The Broad Institute Genomics Platform"/>
            <consortium name="The Broad Institute Genome Sequencing Center for Infectious Disease"/>
            <person name="Wu L."/>
            <person name="Ma J."/>
        </authorList>
    </citation>
    <scope>NUCLEOTIDE SEQUENCE [LARGE SCALE GENOMIC DNA]</scope>
    <source>
        <strain evidence="6">CECT 8531</strain>
    </source>
</reference>
<dbReference type="EMBL" id="JBHSDH010000013">
    <property type="protein sequence ID" value="MFC4291857.1"/>
    <property type="molecule type" value="Genomic_DNA"/>
</dbReference>
<dbReference type="Pfam" id="PF08241">
    <property type="entry name" value="Methyltransf_11"/>
    <property type="match status" value="1"/>
</dbReference>
<comment type="caution">
    <text evidence="5">The sequence shown here is derived from an EMBL/GenBank/DDBJ whole genome shotgun (WGS) entry which is preliminary data.</text>
</comment>
<evidence type="ECO:0000256" key="2">
    <source>
        <dbReference type="ARBA" id="ARBA00022679"/>
    </source>
</evidence>
<dbReference type="GO" id="GO:0008168">
    <property type="term" value="F:methyltransferase activity"/>
    <property type="evidence" value="ECO:0007669"/>
    <property type="project" value="UniProtKB-KW"/>
</dbReference>
<evidence type="ECO:0000259" key="4">
    <source>
        <dbReference type="Pfam" id="PF08241"/>
    </source>
</evidence>
<dbReference type="GO" id="GO:0032259">
    <property type="term" value="P:methylation"/>
    <property type="evidence" value="ECO:0007669"/>
    <property type="project" value="UniProtKB-KW"/>
</dbReference>
<feature type="region of interest" description="Disordered" evidence="3">
    <location>
        <begin position="258"/>
        <end position="286"/>
    </location>
</feature>
<dbReference type="Proteomes" id="UP001595887">
    <property type="component" value="Unassembled WGS sequence"/>
</dbReference>
<dbReference type="SUPFAM" id="SSF53335">
    <property type="entry name" value="S-adenosyl-L-methionine-dependent methyltransferases"/>
    <property type="match status" value="1"/>
</dbReference>
<evidence type="ECO:0000313" key="5">
    <source>
        <dbReference type="EMBL" id="MFC4291857.1"/>
    </source>
</evidence>
<evidence type="ECO:0000256" key="3">
    <source>
        <dbReference type="SAM" id="MobiDB-lite"/>
    </source>
</evidence>
<name>A0ABV8REP2_9SPHN</name>
<keyword evidence="2 5" id="KW-0808">Transferase</keyword>
<protein>
    <submittedName>
        <fullName evidence="5">Class I SAM-dependent methyltransferase</fullName>
        <ecNumber evidence="5">2.1.1.-</ecNumber>
    </submittedName>
</protein>
<evidence type="ECO:0000256" key="1">
    <source>
        <dbReference type="ARBA" id="ARBA00022603"/>
    </source>
</evidence>